<evidence type="ECO:0000313" key="1">
    <source>
        <dbReference type="EMBL" id="KAH7573072.1"/>
    </source>
</evidence>
<reference evidence="1 2" key="1">
    <citation type="submission" date="2021-02" db="EMBL/GenBank/DDBJ databases">
        <title>Plant Genome Project.</title>
        <authorList>
            <person name="Zhang R.-G."/>
        </authorList>
    </citation>
    <scope>NUCLEOTIDE SEQUENCE [LARGE SCALE GENOMIC DNA]</scope>
    <source>
        <tissue evidence="1">Leaves</tissue>
    </source>
</reference>
<dbReference type="SUPFAM" id="SSF56672">
    <property type="entry name" value="DNA/RNA polymerases"/>
    <property type="match status" value="1"/>
</dbReference>
<dbReference type="InterPro" id="IPR002092">
    <property type="entry name" value="DNA-dir_Rpol_phage-type"/>
</dbReference>
<dbReference type="Proteomes" id="UP000827721">
    <property type="component" value="Unassembled WGS sequence"/>
</dbReference>
<keyword evidence="2" id="KW-1185">Reference proteome</keyword>
<proteinExistence type="predicted"/>
<evidence type="ECO:0008006" key="3">
    <source>
        <dbReference type="Google" id="ProtNLM"/>
    </source>
</evidence>
<organism evidence="1 2">
    <name type="scientific">Xanthoceras sorbifolium</name>
    <dbReference type="NCBI Taxonomy" id="99658"/>
    <lineage>
        <taxon>Eukaryota</taxon>
        <taxon>Viridiplantae</taxon>
        <taxon>Streptophyta</taxon>
        <taxon>Embryophyta</taxon>
        <taxon>Tracheophyta</taxon>
        <taxon>Spermatophyta</taxon>
        <taxon>Magnoliopsida</taxon>
        <taxon>eudicotyledons</taxon>
        <taxon>Gunneridae</taxon>
        <taxon>Pentapetalae</taxon>
        <taxon>rosids</taxon>
        <taxon>malvids</taxon>
        <taxon>Sapindales</taxon>
        <taxon>Sapindaceae</taxon>
        <taxon>Xanthoceroideae</taxon>
        <taxon>Xanthoceras</taxon>
    </lineage>
</organism>
<dbReference type="EMBL" id="JAFEMO010000003">
    <property type="protein sequence ID" value="KAH7573072.1"/>
    <property type="molecule type" value="Genomic_DNA"/>
</dbReference>
<comment type="caution">
    <text evidence="1">The sequence shown here is derived from an EMBL/GenBank/DDBJ whole genome shotgun (WGS) entry which is preliminary data.</text>
</comment>
<dbReference type="InterPro" id="IPR043502">
    <property type="entry name" value="DNA/RNA_pol_sf"/>
</dbReference>
<evidence type="ECO:0000313" key="2">
    <source>
        <dbReference type="Proteomes" id="UP000827721"/>
    </source>
</evidence>
<protein>
    <recommendedName>
        <fullName evidence="3">DNA-directed RNA polymerase</fullName>
    </recommendedName>
</protein>
<sequence length="292" mass="34008">MKYPFGSGLVQFIKARGLITLISDLNGTVRVKKKKGAYYLPNHLYAVCNFDLSLLSIKLNLPMNIKRARYEQLIIKQAIAYDGYHFYLPAFLDFQGRIFYRGVLHFHERDLVRSLIVFADSKYMDNININEMDNIKKLDNINQKTLLAAAAFHYRSFVSVDDALEWFTNNLLQIFENHFVFSQEAKCPFQRLRKCISDLISYFLLDETLAKRTNLIPSSNGKILDVYSFILKELKKFMKAELENNLSTIVCNLLTRNIVKVLEDEISRLGMPDPVDLPYRLDCVSYGWPRFL</sequence>
<dbReference type="PANTHER" id="PTHR10102:SF8">
    <property type="entry name" value="DNA-DIRECTED RNA POLYMERASE-RELATED"/>
    <property type="match status" value="1"/>
</dbReference>
<name>A0ABQ8I9V1_9ROSI</name>
<accession>A0ABQ8I9V1</accession>
<dbReference type="PANTHER" id="PTHR10102">
    <property type="entry name" value="DNA-DIRECTED RNA POLYMERASE, MITOCHONDRIAL"/>
    <property type="match status" value="1"/>
</dbReference>
<gene>
    <name evidence="1" type="ORF">JRO89_XS03G0063100</name>
</gene>